<organism evidence="8 9">
    <name type="scientific">Dehalobacterium formicoaceticum</name>
    <dbReference type="NCBI Taxonomy" id="51515"/>
    <lineage>
        <taxon>Bacteria</taxon>
        <taxon>Bacillati</taxon>
        <taxon>Bacillota</taxon>
        <taxon>Clostridia</taxon>
        <taxon>Eubacteriales</taxon>
        <taxon>Peptococcaceae</taxon>
        <taxon>Dehalobacterium</taxon>
    </lineage>
</organism>
<evidence type="ECO:0000256" key="5">
    <source>
        <dbReference type="ARBA" id="ARBA00022989"/>
    </source>
</evidence>
<feature type="transmembrane region" description="Helical" evidence="7">
    <location>
        <begin position="314"/>
        <end position="333"/>
    </location>
</feature>
<evidence type="ECO:0000256" key="7">
    <source>
        <dbReference type="SAM" id="Phobius"/>
    </source>
</evidence>
<feature type="transmembrane region" description="Helical" evidence="7">
    <location>
        <begin position="289"/>
        <end position="308"/>
    </location>
</feature>
<dbReference type="PROSITE" id="PS01348">
    <property type="entry name" value="MRAY_2"/>
    <property type="match status" value="1"/>
</dbReference>
<dbReference type="PANTHER" id="PTHR22926">
    <property type="entry name" value="PHOSPHO-N-ACETYLMURAMOYL-PENTAPEPTIDE-TRANSFERASE"/>
    <property type="match status" value="1"/>
</dbReference>
<feature type="transmembrane region" description="Helical" evidence="7">
    <location>
        <begin position="234"/>
        <end position="256"/>
    </location>
</feature>
<dbReference type="PANTHER" id="PTHR22926:SF3">
    <property type="entry name" value="UNDECAPRENYL-PHOSPHATE ALPHA-N-ACETYLGLUCOSAMINYL 1-PHOSPHATE TRANSFERASE"/>
    <property type="match status" value="1"/>
</dbReference>
<accession>A0ABT1Y3F0</accession>
<name>A0ABT1Y3F0_9FIRM</name>
<feature type="transmembrane region" description="Helical" evidence="7">
    <location>
        <begin position="206"/>
        <end position="228"/>
    </location>
</feature>
<reference evidence="8 9" key="1">
    <citation type="submission" date="2022-08" db="EMBL/GenBank/DDBJ databases">
        <title>Proteogenomics of the novel Dehalobacterium formicoaceticum strain EZ94 highlights a key role of methyltransferases during anaerobic dichloromethane degradation.</title>
        <authorList>
            <person name="Wasmund K."/>
        </authorList>
    </citation>
    <scope>NUCLEOTIDE SEQUENCE [LARGE SCALE GENOMIC DNA]</scope>
    <source>
        <strain evidence="8 9">EZ94</strain>
    </source>
</reference>
<keyword evidence="9" id="KW-1185">Reference proteome</keyword>
<feature type="transmembrane region" description="Helical" evidence="7">
    <location>
        <begin position="70"/>
        <end position="87"/>
    </location>
</feature>
<feature type="transmembrane region" description="Helical" evidence="7">
    <location>
        <begin position="125"/>
        <end position="143"/>
    </location>
</feature>
<keyword evidence="5 7" id="KW-1133">Transmembrane helix</keyword>
<proteinExistence type="predicted"/>
<evidence type="ECO:0000256" key="2">
    <source>
        <dbReference type="ARBA" id="ARBA00022475"/>
    </source>
</evidence>
<comment type="caution">
    <text evidence="8">The sequence shown here is derived from an EMBL/GenBank/DDBJ whole genome shotgun (WGS) entry which is preliminary data.</text>
</comment>
<protein>
    <submittedName>
        <fullName evidence="8">Undecaprenyl/decaprenyl-phosphate alpha-N-acetylglucosaminyl 1-phosphate transferase</fullName>
    </submittedName>
</protein>
<sequence>MPKLVLCILIAFLVSFLLTPVVMKIGIRIGAVDKPNERKVHTRIITRIGGVAIFGGFMVASLLMQELSHQAWGLLLSGTMIMILGLVDDLKGISPKIKLLGQIIAALVLVSFGVQVDFITNPFNGGIISLGFLSIPVTVFWVIGMSNAVNLIDGLDGLAAGVSAIAAVTLAVIAWTQGQFTTVYLALFLAAAALGFLRYNFNPAKLFMGDCGSLFLGYILGALAVMGLSKGATVISLFIPVIILGIPILDTFFAIIRRFTNKKPIFQADKGHLHHRLLEMGLSHKQTVVVIYAITLLLGSSAVLLTMLTTAQSVLIMIGISVVILLGADRIGIITGKSVYRRLQGNKVKHSIGN</sequence>
<evidence type="ECO:0000313" key="9">
    <source>
        <dbReference type="Proteomes" id="UP001524944"/>
    </source>
</evidence>
<evidence type="ECO:0000256" key="1">
    <source>
        <dbReference type="ARBA" id="ARBA00004651"/>
    </source>
</evidence>
<dbReference type="Pfam" id="PF00953">
    <property type="entry name" value="Glycos_transf_4"/>
    <property type="match status" value="1"/>
</dbReference>
<feature type="transmembrane region" description="Helical" evidence="7">
    <location>
        <begin position="6"/>
        <end position="23"/>
    </location>
</feature>
<dbReference type="InterPro" id="IPR018480">
    <property type="entry name" value="PNAcMuramoyl-5peptid_Trfase_CS"/>
</dbReference>
<evidence type="ECO:0000256" key="4">
    <source>
        <dbReference type="ARBA" id="ARBA00022692"/>
    </source>
</evidence>
<feature type="transmembrane region" description="Helical" evidence="7">
    <location>
        <begin position="181"/>
        <end position="199"/>
    </location>
</feature>
<keyword evidence="2" id="KW-1003">Cell membrane</keyword>
<evidence type="ECO:0000256" key="6">
    <source>
        <dbReference type="ARBA" id="ARBA00023136"/>
    </source>
</evidence>
<feature type="transmembrane region" description="Helical" evidence="7">
    <location>
        <begin position="99"/>
        <end position="119"/>
    </location>
</feature>
<dbReference type="Proteomes" id="UP001524944">
    <property type="component" value="Unassembled WGS sequence"/>
</dbReference>
<keyword evidence="6 7" id="KW-0472">Membrane</keyword>
<keyword evidence="3 8" id="KW-0808">Transferase</keyword>
<dbReference type="EMBL" id="JANPWE010000003">
    <property type="protein sequence ID" value="MCR6545397.1"/>
    <property type="molecule type" value="Genomic_DNA"/>
</dbReference>
<feature type="transmembrane region" description="Helical" evidence="7">
    <location>
        <begin position="44"/>
        <end position="64"/>
    </location>
</feature>
<gene>
    <name evidence="8" type="ORF">NVS47_07690</name>
</gene>
<dbReference type="InterPro" id="IPR000715">
    <property type="entry name" value="Glycosyl_transferase_4"/>
</dbReference>
<feature type="transmembrane region" description="Helical" evidence="7">
    <location>
        <begin position="155"/>
        <end position="175"/>
    </location>
</feature>
<evidence type="ECO:0000256" key="3">
    <source>
        <dbReference type="ARBA" id="ARBA00022679"/>
    </source>
</evidence>
<dbReference type="GO" id="GO:0016740">
    <property type="term" value="F:transferase activity"/>
    <property type="evidence" value="ECO:0007669"/>
    <property type="project" value="UniProtKB-KW"/>
</dbReference>
<dbReference type="CDD" id="cd06853">
    <property type="entry name" value="GT_WecA_like"/>
    <property type="match status" value="1"/>
</dbReference>
<comment type="subcellular location">
    <subcellularLocation>
        <location evidence="1">Cell membrane</location>
        <topology evidence="1">Multi-pass membrane protein</topology>
    </subcellularLocation>
</comment>
<evidence type="ECO:0000313" key="8">
    <source>
        <dbReference type="EMBL" id="MCR6545397.1"/>
    </source>
</evidence>
<dbReference type="RefSeq" id="WP_257913060.1">
    <property type="nucleotide sequence ID" value="NZ_JANPWE010000003.1"/>
</dbReference>
<keyword evidence="4 7" id="KW-0812">Transmembrane</keyword>